<reference evidence="3" key="1">
    <citation type="submission" date="2014-12" db="EMBL/GenBank/DDBJ databases">
        <title>Complete genome sequence of a multi-drug resistant Klebsiella pneumoniae.</title>
        <authorList>
            <person name="Hua X."/>
            <person name="Chen Q."/>
            <person name="Li X."/>
            <person name="Feng Y."/>
            <person name="Ruan Z."/>
            <person name="Yu Y."/>
        </authorList>
    </citation>
    <scope>NUCLEOTIDE SEQUENCE [LARGE SCALE GENOMIC DNA]</scope>
    <source>
        <strain evidence="3">5.12</strain>
    </source>
</reference>
<dbReference type="AlphaFoldDB" id="A0A6M4MC39"/>
<protein>
    <submittedName>
        <fullName evidence="2">Uncharacterized protein</fullName>
    </submittedName>
</protein>
<evidence type="ECO:0000256" key="1">
    <source>
        <dbReference type="SAM" id="Phobius"/>
    </source>
</evidence>
<evidence type="ECO:0000313" key="2">
    <source>
        <dbReference type="EMBL" id="QJR80764.1"/>
    </source>
</evidence>
<keyword evidence="1" id="KW-1133">Transmembrane helix</keyword>
<dbReference type="RefSeq" id="WP_075607937.1">
    <property type="nucleotide sequence ID" value="NZ_CP052766.1"/>
</dbReference>
<feature type="transmembrane region" description="Helical" evidence="1">
    <location>
        <begin position="46"/>
        <end position="63"/>
    </location>
</feature>
<dbReference type="Proteomes" id="UP000219285">
    <property type="component" value="Chromosome"/>
</dbReference>
<gene>
    <name evidence="2" type="ORF">CA267_008225</name>
</gene>
<accession>A0A6M4MC39</accession>
<dbReference type="EMBL" id="CP052766">
    <property type="protein sequence ID" value="QJR80764.1"/>
    <property type="molecule type" value="Genomic_DNA"/>
</dbReference>
<sequence>MDIKAYIDHFQEISAMERSQQFDILEQARKEAEAHFHLKALETLQPLIPILLVLAVAALLYVFWSFTSWLPIVALLVGLLISRVLVKELEAHLMAKGLKRVLARSSDKSE</sequence>
<proteinExistence type="predicted"/>
<feature type="transmembrane region" description="Helical" evidence="1">
    <location>
        <begin position="69"/>
        <end position="86"/>
    </location>
</feature>
<organism evidence="2 3">
    <name type="scientific">Alteromonas pelagimontana</name>
    <dbReference type="NCBI Taxonomy" id="1858656"/>
    <lineage>
        <taxon>Bacteria</taxon>
        <taxon>Pseudomonadati</taxon>
        <taxon>Pseudomonadota</taxon>
        <taxon>Gammaproteobacteria</taxon>
        <taxon>Alteromonadales</taxon>
        <taxon>Alteromonadaceae</taxon>
        <taxon>Alteromonas/Salinimonas group</taxon>
        <taxon>Alteromonas</taxon>
    </lineage>
</organism>
<keyword evidence="1" id="KW-0812">Transmembrane</keyword>
<keyword evidence="1" id="KW-0472">Membrane</keyword>
<reference evidence="2 3" key="2">
    <citation type="submission" date="2020-04" db="EMBL/GenBank/DDBJ databases">
        <title>Complete genome sequence of Alteromonas pelagimontana 5.12T.</title>
        <authorList>
            <person name="Sinha R.K."/>
            <person name="Krishnan K.P."/>
            <person name="Kurian J.P."/>
        </authorList>
    </citation>
    <scope>NUCLEOTIDE SEQUENCE [LARGE SCALE GENOMIC DNA]</scope>
    <source>
        <strain evidence="2 3">5.12</strain>
    </source>
</reference>
<dbReference type="KEGG" id="apel:CA267_008225"/>
<name>A0A6M4MC39_9ALTE</name>
<evidence type="ECO:0000313" key="3">
    <source>
        <dbReference type="Proteomes" id="UP000219285"/>
    </source>
</evidence>
<keyword evidence="3" id="KW-1185">Reference proteome</keyword>
<dbReference type="OrthoDB" id="6332896at2"/>